<reference evidence="1 2" key="1">
    <citation type="submission" date="2016-04" db="EMBL/GenBank/DDBJ databases">
        <title>ATOL: Assembling a taxonomically balanced genome-scale reconstruction of the evolutionary history of the Enterobacteriaceae.</title>
        <authorList>
            <person name="Plunkett G.III."/>
            <person name="Neeno-Eckwall E.C."/>
            <person name="Glasner J.D."/>
            <person name="Perna N.T."/>
        </authorList>
    </citation>
    <scope>NUCLEOTIDE SEQUENCE [LARGE SCALE GENOMIC DNA]</scope>
    <source>
        <strain evidence="1 2">ATCC 51607</strain>
    </source>
</reference>
<dbReference type="Pfam" id="PF14072">
    <property type="entry name" value="DndB"/>
    <property type="match status" value="1"/>
</dbReference>
<gene>
    <name evidence="1" type="ORF">M979_4329</name>
</gene>
<name>A0A1B7HGF9_9ENTR</name>
<sequence length="438" mass="48892">MMTTQTHEYFFEFPAIRGRQAGREQYVLFVPMNMLKRILASDNSGDVMSRSQREHNQVRSRKITNYLTGGHDTKRDWILGTLTGNIDKAVIFNAAEGTKGDVGMLSIPMDADIKLFDGQHRSGGIYGYIDARPDANDMITLLLTVGLPLETRQQFFSDINNNATKPATAISMAYNHKDPVNDLVRHIASSVRALAMRVDYEHNVVPGKSDLLVSFKALHDATRKMFGLRAGDEVPAALRHEAVTLWSAWADALHWEWVAEMLGASTYRTMAIGTHGVMVNAIGLATAMMLEHHDAEAIAQQLRAHRQQDTTCEDRSQTFHHERWHGICVDAQSGTVKCDAAAQSRAAMHLLALFGLDPANPHAWLREACDESVSDDAIAEMIGKVEKVAAEKNLSMDSLKADIPLMIARSEGEFLQTLNHMRKLRQWAKEQYPEDVQA</sequence>
<protein>
    <submittedName>
        <fullName evidence="1">Putative bacteriophage protein</fullName>
    </submittedName>
</protein>
<evidence type="ECO:0000313" key="2">
    <source>
        <dbReference type="Proteomes" id="UP000078286"/>
    </source>
</evidence>
<dbReference type="InterPro" id="IPR017642">
    <property type="entry name" value="DNA_S_mod_DndB"/>
</dbReference>
<dbReference type="CDD" id="cd16412">
    <property type="entry name" value="dndB"/>
    <property type="match status" value="1"/>
</dbReference>
<dbReference type="NCBIfam" id="TIGR03187">
    <property type="entry name" value="DGQHR"/>
    <property type="match status" value="1"/>
</dbReference>
<keyword evidence="2" id="KW-1185">Reference proteome</keyword>
<dbReference type="AlphaFoldDB" id="A0A1B7HGF9"/>
<organism evidence="1 2">
    <name type="scientific">Buttiauxella noackiae ATCC 51607</name>
    <dbReference type="NCBI Taxonomy" id="1354255"/>
    <lineage>
        <taxon>Bacteria</taxon>
        <taxon>Pseudomonadati</taxon>
        <taxon>Pseudomonadota</taxon>
        <taxon>Gammaproteobacteria</taxon>
        <taxon>Enterobacterales</taxon>
        <taxon>Enterobacteriaceae</taxon>
        <taxon>Buttiauxella</taxon>
    </lineage>
</organism>
<dbReference type="Proteomes" id="UP000078286">
    <property type="component" value="Unassembled WGS sequence"/>
</dbReference>
<dbReference type="InterPro" id="IPR017601">
    <property type="entry name" value="DGQHR-contain_dom"/>
</dbReference>
<evidence type="ECO:0000313" key="1">
    <source>
        <dbReference type="EMBL" id="OAT14726.1"/>
    </source>
</evidence>
<dbReference type="PATRIC" id="fig|1354255.3.peg.4457"/>
<proteinExistence type="predicted"/>
<dbReference type="EMBL" id="LXEO01000069">
    <property type="protein sequence ID" value="OAT14726.1"/>
    <property type="molecule type" value="Genomic_DNA"/>
</dbReference>
<accession>A0A1B7HGF9</accession>
<comment type="caution">
    <text evidence="1">The sequence shown here is derived from an EMBL/GenBank/DDBJ whole genome shotgun (WGS) entry which is preliminary data.</text>
</comment>